<evidence type="ECO:0000259" key="1">
    <source>
        <dbReference type="Pfam" id="PF13843"/>
    </source>
</evidence>
<dbReference type="Proteomes" id="UP000789396">
    <property type="component" value="Unassembled WGS sequence"/>
</dbReference>
<feature type="domain" description="PiggyBac transposable element-derived protein" evidence="1">
    <location>
        <begin position="69"/>
        <end position="171"/>
    </location>
</feature>
<sequence length="187" mass="21149">EEDYASDASNISEVDLTTTSIWKEQPITIYQRAIYSTYKQSYQINLPSVSLASPLTIFSQYLPMNYIEQNIIRSINLLGRNKITSYNDPLFSVHSFTNAFNTNLIEAIIPRSVLYIDKSINSWLGTKNKIPGLCKIPRKPHPVGQEWKVLADGLTNIVIQLESCEDKAIEKNKCYASEYGSTAAYVL</sequence>
<feature type="non-terminal residue" evidence="2">
    <location>
        <position position="1"/>
    </location>
</feature>
<gene>
    <name evidence="2" type="ORF">RFULGI_LOCUS7965</name>
</gene>
<accession>A0A9N9GZG9</accession>
<reference evidence="2" key="1">
    <citation type="submission" date="2021-06" db="EMBL/GenBank/DDBJ databases">
        <authorList>
            <person name="Kallberg Y."/>
            <person name="Tangrot J."/>
            <person name="Rosling A."/>
        </authorList>
    </citation>
    <scope>NUCLEOTIDE SEQUENCE</scope>
    <source>
        <strain evidence="2">IN212</strain>
    </source>
</reference>
<dbReference type="Pfam" id="PF13843">
    <property type="entry name" value="DDE_Tnp_1_7"/>
    <property type="match status" value="1"/>
</dbReference>
<dbReference type="AlphaFoldDB" id="A0A9N9GZG9"/>
<dbReference type="OrthoDB" id="2286379at2759"/>
<dbReference type="EMBL" id="CAJVPZ010012227">
    <property type="protein sequence ID" value="CAG8637789.1"/>
    <property type="molecule type" value="Genomic_DNA"/>
</dbReference>
<evidence type="ECO:0000313" key="3">
    <source>
        <dbReference type="Proteomes" id="UP000789396"/>
    </source>
</evidence>
<evidence type="ECO:0000313" key="2">
    <source>
        <dbReference type="EMBL" id="CAG8637789.1"/>
    </source>
</evidence>
<dbReference type="InterPro" id="IPR029526">
    <property type="entry name" value="PGBD"/>
</dbReference>
<name>A0A9N9GZG9_9GLOM</name>
<comment type="caution">
    <text evidence="2">The sequence shown here is derived from an EMBL/GenBank/DDBJ whole genome shotgun (WGS) entry which is preliminary data.</text>
</comment>
<protein>
    <submittedName>
        <fullName evidence="2">3154_t:CDS:1</fullName>
    </submittedName>
</protein>
<proteinExistence type="predicted"/>
<organism evidence="2 3">
    <name type="scientific">Racocetra fulgida</name>
    <dbReference type="NCBI Taxonomy" id="60492"/>
    <lineage>
        <taxon>Eukaryota</taxon>
        <taxon>Fungi</taxon>
        <taxon>Fungi incertae sedis</taxon>
        <taxon>Mucoromycota</taxon>
        <taxon>Glomeromycotina</taxon>
        <taxon>Glomeromycetes</taxon>
        <taxon>Diversisporales</taxon>
        <taxon>Gigasporaceae</taxon>
        <taxon>Racocetra</taxon>
    </lineage>
</organism>
<keyword evidence="3" id="KW-1185">Reference proteome</keyword>